<name>A0ABN1C719_SACER</name>
<protein>
    <submittedName>
        <fullName evidence="2">Uncharacterized protein</fullName>
    </submittedName>
</protein>
<accession>A0ABN1C719</accession>
<evidence type="ECO:0000313" key="2">
    <source>
        <dbReference type="EMBL" id="GAA0512846.1"/>
    </source>
</evidence>
<dbReference type="Proteomes" id="UP001500729">
    <property type="component" value="Unassembled WGS sequence"/>
</dbReference>
<keyword evidence="3" id="KW-1185">Reference proteome</keyword>
<organism evidence="2 3">
    <name type="scientific">Saccharopolyspora erythraea</name>
    <name type="common">Streptomyces erythraeus</name>
    <dbReference type="NCBI Taxonomy" id="1836"/>
    <lineage>
        <taxon>Bacteria</taxon>
        <taxon>Bacillati</taxon>
        <taxon>Actinomycetota</taxon>
        <taxon>Actinomycetes</taxon>
        <taxon>Pseudonocardiales</taxon>
        <taxon>Pseudonocardiaceae</taxon>
        <taxon>Saccharopolyspora</taxon>
    </lineage>
</organism>
<gene>
    <name evidence="2" type="ORF">GCM10009533_09670</name>
</gene>
<proteinExistence type="predicted"/>
<evidence type="ECO:0000256" key="1">
    <source>
        <dbReference type="SAM" id="MobiDB-lite"/>
    </source>
</evidence>
<feature type="region of interest" description="Disordered" evidence="1">
    <location>
        <begin position="42"/>
        <end position="105"/>
    </location>
</feature>
<comment type="caution">
    <text evidence="2">The sequence shown here is derived from an EMBL/GenBank/DDBJ whole genome shotgun (WGS) entry which is preliminary data.</text>
</comment>
<dbReference type="EMBL" id="BAAAGS010000004">
    <property type="protein sequence ID" value="GAA0512846.1"/>
    <property type="molecule type" value="Genomic_DNA"/>
</dbReference>
<evidence type="ECO:0000313" key="3">
    <source>
        <dbReference type="Proteomes" id="UP001500729"/>
    </source>
</evidence>
<reference evidence="2 3" key="1">
    <citation type="journal article" date="2019" name="Int. J. Syst. Evol. Microbiol.">
        <title>The Global Catalogue of Microorganisms (GCM) 10K type strain sequencing project: providing services to taxonomists for standard genome sequencing and annotation.</title>
        <authorList>
            <consortium name="The Broad Institute Genomics Platform"/>
            <consortium name="The Broad Institute Genome Sequencing Center for Infectious Disease"/>
            <person name="Wu L."/>
            <person name="Ma J."/>
        </authorList>
    </citation>
    <scope>NUCLEOTIDE SEQUENCE [LARGE SCALE GENOMIC DNA]</scope>
    <source>
        <strain evidence="2 3">JCM 10303</strain>
    </source>
</reference>
<sequence>MTARRRPAVLPGLSQHACSPVRRGVAGPARLPGLSQRACSPGLGVSGSVRYPARPGLRRSGLPEFASAGEAQGLQGSSRLPGLPESARRSPAGTRHLPGDRGLHRVVALPGDLGLSGERA</sequence>